<accession>A0A553II73</accession>
<keyword evidence="6" id="KW-0029">Amino-acid transport</keyword>
<dbReference type="PANTHER" id="PTHR30614">
    <property type="entry name" value="MEMBRANE COMPONENT OF AMINO ACID ABC TRANSPORTER"/>
    <property type="match status" value="1"/>
</dbReference>
<sequence length="225" mass="25177">MDFSFLLDLFYVKTLLQGVLITIVLALIAVLMGTLIAVIPTYFRLSKHKILNFIGGSYVEIIRGTPLLVQVMLIYAIVKLPVMTVLGMDFGAFLLGMVALIINSSAYASETFRAGILSIEKGQKEAGLSLGMTEKSTMLHIIMPQAIKNIMPSLGNEFVTLIKETSIFMYLGISELMYSAQIVKTSTYRTKEVYIVTALLYFVLTFTTSKLMSKLEKRMRKQDEK</sequence>
<comment type="subcellular location">
    <subcellularLocation>
        <location evidence="1 9">Cell membrane</location>
        <topology evidence="1 9">Multi-pass membrane protein</topology>
    </subcellularLocation>
</comment>
<dbReference type="RefSeq" id="WP_012242597.1">
    <property type="nucleotide sequence ID" value="NZ_JACAOE010000001.1"/>
</dbReference>
<comment type="similarity">
    <text evidence="2">Belongs to the binding-protein-dependent transport system permease family. HisMQ subfamily.</text>
</comment>
<evidence type="ECO:0000256" key="1">
    <source>
        <dbReference type="ARBA" id="ARBA00004651"/>
    </source>
</evidence>
<dbReference type="InterPro" id="IPR000515">
    <property type="entry name" value="MetI-like"/>
</dbReference>
<name>A0A553II73_ACHLA</name>
<evidence type="ECO:0000256" key="8">
    <source>
        <dbReference type="ARBA" id="ARBA00023136"/>
    </source>
</evidence>
<dbReference type="PANTHER" id="PTHR30614:SF20">
    <property type="entry name" value="GLUTAMINE TRANSPORT SYSTEM PERMEASE PROTEIN GLNP"/>
    <property type="match status" value="1"/>
</dbReference>
<organism evidence="11 12">
    <name type="scientific">Acholeplasma laidlawii</name>
    <dbReference type="NCBI Taxonomy" id="2148"/>
    <lineage>
        <taxon>Bacteria</taxon>
        <taxon>Bacillati</taxon>
        <taxon>Mycoplasmatota</taxon>
        <taxon>Mollicutes</taxon>
        <taxon>Acholeplasmatales</taxon>
        <taxon>Acholeplasmataceae</taxon>
        <taxon>Acholeplasma</taxon>
    </lineage>
</organism>
<dbReference type="EMBL" id="VKID01000001">
    <property type="protein sequence ID" value="TRX99902.1"/>
    <property type="molecule type" value="Genomic_DNA"/>
</dbReference>
<feature type="transmembrane region" description="Helical" evidence="9">
    <location>
        <begin position="193"/>
        <end position="212"/>
    </location>
</feature>
<feature type="transmembrane region" description="Helical" evidence="9">
    <location>
        <begin position="90"/>
        <end position="108"/>
    </location>
</feature>
<comment type="caution">
    <text evidence="11">The sequence shown here is derived from an EMBL/GenBank/DDBJ whole genome shotgun (WGS) entry which is preliminary data.</text>
</comment>
<keyword evidence="4" id="KW-1003">Cell membrane</keyword>
<feature type="transmembrane region" description="Helical" evidence="9">
    <location>
        <begin position="50"/>
        <end position="78"/>
    </location>
</feature>
<dbReference type="SUPFAM" id="SSF161098">
    <property type="entry name" value="MetI-like"/>
    <property type="match status" value="1"/>
</dbReference>
<dbReference type="InterPro" id="IPR043429">
    <property type="entry name" value="ArtM/GltK/GlnP/TcyL/YhdX-like"/>
</dbReference>
<dbReference type="InterPro" id="IPR035906">
    <property type="entry name" value="MetI-like_sf"/>
</dbReference>
<dbReference type="GO" id="GO:0043190">
    <property type="term" value="C:ATP-binding cassette (ABC) transporter complex"/>
    <property type="evidence" value="ECO:0007669"/>
    <property type="project" value="InterPro"/>
</dbReference>
<evidence type="ECO:0000313" key="11">
    <source>
        <dbReference type="EMBL" id="TRX99902.1"/>
    </source>
</evidence>
<keyword evidence="3 9" id="KW-0813">Transport</keyword>
<dbReference type="CDD" id="cd06261">
    <property type="entry name" value="TM_PBP2"/>
    <property type="match status" value="1"/>
</dbReference>
<evidence type="ECO:0000256" key="7">
    <source>
        <dbReference type="ARBA" id="ARBA00022989"/>
    </source>
</evidence>
<dbReference type="Proteomes" id="UP000315938">
    <property type="component" value="Unassembled WGS sequence"/>
</dbReference>
<keyword evidence="8 9" id="KW-0472">Membrane</keyword>
<reference evidence="11 12" key="1">
    <citation type="submission" date="2019-07" db="EMBL/GenBank/DDBJ databases">
        <title>Genome sequence of Acholeplasma laidlawii strain with increased resistance to erythromycin.</title>
        <authorList>
            <person name="Medvedeva E.S."/>
            <person name="Baranova N.B."/>
            <person name="Siniagina M.N."/>
            <person name="Mouzykantov A."/>
            <person name="Chernova O.A."/>
            <person name="Chernov V.M."/>
        </authorList>
    </citation>
    <scope>NUCLEOTIDE SEQUENCE [LARGE SCALE GENOMIC DNA]</scope>
    <source>
        <strain evidence="11 12">PG8REry</strain>
    </source>
</reference>
<evidence type="ECO:0000313" key="12">
    <source>
        <dbReference type="Proteomes" id="UP000315938"/>
    </source>
</evidence>
<dbReference type="NCBIfam" id="TIGR01726">
    <property type="entry name" value="HEQRo_perm_3TM"/>
    <property type="match status" value="1"/>
</dbReference>
<dbReference type="AlphaFoldDB" id="A0A553II73"/>
<evidence type="ECO:0000256" key="9">
    <source>
        <dbReference type="RuleBase" id="RU363032"/>
    </source>
</evidence>
<evidence type="ECO:0000256" key="6">
    <source>
        <dbReference type="ARBA" id="ARBA00022970"/>
    </source>
</evidence>
<feature type="domain" description="ABC transmembrane type-1" evidence="10">
    <location>
        <begin position="15"/>
        <end position="212"/>
    </location>
</feature>
<dbReference type="PROSITE" id="PS50928">
    <property type="entry name" value="ABC_TM1"/>
    <property type="match status" value="1"/>
</dbReference>
<keyword evidence="7 9" id="KW-1133">Transmembrane helix</keyword>
<evidence type="ECO:0000256" key="2">
    <source>
        <dbReference type="ARBA" id="ARBA00010072"/>
    </source>
</evidence>
<evidence type="ECO:0000256" key="5">
    <source>
        <dbReference type="ARBA" id="ARBA00022692"/>
    </source>
</evidence>
<evidence type="ECO:0000256" key="4">
    <source>
        <dbReference type="ARBA" id="ARBA00022475"/>
    </source>
</evidence>
<gene>
    <name evidence="11" type="ORF">FNV44_02350</name>
</gene>
<dbReference type="Pfam" id="PF00528">
    <property type="entry name" value="BPD_transp_1"/>
    <property type="match status" value="1"/>
</dbReference>
<evidence type="ECO:0000259" key="10">
    <source>
        <dbReference type="PROSITE" id="PS50928"/>
    </source>
</evidence>
<protein>
    <submittedName>
        <fullName evidence="11">Amino acid ABC transporter permease</fullName>
    </submittedName>
</protein>
<proteinExistence type="inferred from homology"/>
<dbReference type="OMA" id="RYIEPMT"/>
<dbReference type="InterPro" id="IPR010065">
    <property type="entry name" value="AA_ABC_transptr_permease_3TM"/>
</dbReference>
<dbReference type="GO" id="GO:0006865">
    <property type="term" value="P:amino acid transport"/>
    <property type="evidence" value="ECO:0007669"/>
    <property type="project" value="UniProtKB-KW"/>
</dbReference>
<dbReference type="FunFam" id="1.10.3720.10:FF:000033">
    <property type="entry name" value="Polar amino acid ABC transporter permease"/>
    <property type="match status" value="1"/>
</dbReference>
<dbReference type="GO" id="GO:0022857">
    <property type="term" value="F:transmembrane transporter activity"/>
    <property type="evidence" value="ECO:0007669"/>
    <property type="project" value="InterPro"/>
</dbReference>
<feature type="transmembrane region" description="Helical" evidence="9">
    <location>
        <begin position="20"/>
        <end position="43"/>
    </location>
</feature>
<dbReference type="Gene3D" id="1.10.3720.10">
    <property type="entry name" value="MetI-like"/>
    <property type="match status" value="1"/>
</dbReference>
<keyword evidence="5 9" id="KW-0812">Transmembrane</keyword>
<evidence type="ECO:0000256" key="3">
    <source>
        <dbReference type="ARBA" id="ARBA00022448"/>
    </source>
</evidence>
<dbReference type="GeneID" id="41338820"/>